<accession>A0A5B9QDL5</accession>
<keyword evidence="1" id="KW-1133">Transmembrane helix</keyword>
<dbReference type="RefSeq" id="WP_148073596.1">
    <property type="nucleotide sequence ID" value="NZ_CP042913.1"/>
</dbReference>
<keyword evidence="1" id="KW-0812">Transmembrane</keyword>
<feature type="transmembrane region" description="Helical" evidence="1">
    <location>
        <begin position="21"/>
        <end position="49"/>
    </location>
</feature>
<reference evidence="2 3" key="1">
    <citation type="submission" date="2019-08" db="EMBL/GenBank/DDBJ databases">
        <title>Deep-cultivation of Planctomycetes and their phenomic and genomic characterization uncovers novel biology.</title>
        <authorList>
            <person name="Wiegand S."/>
            <person name="Jogler M."/>
            <person name="Boedeker C."/>
            <person name="Pinto D."/>
            <person name="Vollmers J."/>
            <person name="Rivas-Marin E."/>
            <person name="Kohn T."/>
            <person name="Peeters S.H."/>
            <person name="Heuer A."/>
            <person name="Rast P."/>
            <person name="Oberbeckmann S."/>
            <person name="Bunk B."/>
            <person name="Jeske O."/>
            <person name="Meyerdierks A."/>
            <person name="Storesund J.E."/>
            <person name="Kallscheuer N."/>
            <person name="Luecker S."/>
            <person name="Lage O.M."/>
            <person name="Pohl T."/>
            <person name="Merkel B.J."/>
            <person name="Hornburger P."/>
            <person name="Mueller R.-W."/>
            <person name="Bruemmer F."/>
            <person name="Labrenz M."/>
            <person name="Spormann A.M."/>
            <person name="Op den Camp H."/>
            <person name="Overmann J."/>
            <person name="Amann R."/>
            <person name="Jetten M.S.M."/>
            <person name="Mascher T."/>
            <person name="Medema M.H."/>
            <person name="Devos D.P."/>
            <person name="Kaster A.-K."/>
            <person name="Ovreas L."/>
            <person name="Rohde M."/>
            <person name="Galperin M.Y."/>
            <person name="Jogler C."/>
        </authorList>
    </citation>
    <scope>NUCLEOTIDE SEQUENCE [LARGE SCALE GENOMIC DNA]</scope>
    <source>
        <strain evidence="2 3">Pr1d</strain>
    </source>
</reference>
<protein>
    <submittedName>
        <fullName evidence="2">Uncharacterized protein</fullName>
    </submittedName>
</protein>
<dbReference type="EMBL" id="CP042913">
    <property type="protein sequence ID" value="QEG35036.1"/>
    <property type="molecule type" value="Genomic_DNA"/>
</dbReference>
<dbReference type="KEGG" id="bgok:Pr1d_23260"/>
<keyword evidence="1" id="KW-0472">Membrane</keyword>
<gene>
    <name evidence="2" type="ORF">Pr1d_23260</name>
</gene>
<evidence type="ECO:0000313" key="2">
    <source>
        <dbReference type="EMBL" id="QEG35036.1"/>
    </source>
</evidence>
<proteinExistence type="predicted"/>
<dbReference type="OrthoDB" id="259392at2"/>
<keyword evidence="3" id="KW-1185">Reference proteome</keyword>
<evidence type="ECO:0000313" key="3">
    <source>
        <dbReference type="Proteomes" id="UP000323917"/>
    </source>
</evidence>
<evidence type="ECO:0000256" key="1">
    <source>
        <dbReference type="SAM" id="Phobius"/>
    </source>
</evidence>
<sequence>MDRSFPQQSSSHQIVARYARCWGVTLLALAMVSTTGCIHSILATGIYLWQGGNVVPAQCSELEEQRVIVICRPPASNEYRHAGASRNVGKRISSLLAENVVDIDVVSPREVDNWVDKQDWENYKDLGRAVKADKIVYVELDNFDLYKGTTLYQGNAEVHVTVYDMNQKGKEVFSRDLGQVLFPRNSGIPSADKPVQEFERQFVEVVATQTASLFYKHDPNVDFAMDAIANR</sequence>
<name>A0A5B9QDL5_9BACT</name>
<dbReference type="Proteomes" id="UP000323917">
    <property type="component" value="Chromosome"/>
</dbReference>
<organism evidence="2 3">
    <name type="scientific">Bythopirellula goksoeyrii</name>
    <dbReference type="NCBI Taxonomy" id="1400387"/>
    <lineage>
        <taxon>Bacteria</taxon>
        <taxon>Pseudomonadati</taxon>
        <taxon>Planctomycetota</taxon>
        <taxon>Planctomycetia</taxon>
        <taxon>Pirellulales</taxon>
        <taxon>Lacipirellulaceae</taxon>
        <taxon>Bythopirellula</taxon>
    </lineage>
</organism>
<dbReference type="AlphaFoldDB" id="A0A5B9QDL5"/>